<dbReference type="eggNOG" id="KOG4499">
    <property type="taxonomic scope" value="Eukaryota"/>
</dbReference>
<dbReference type="GO" id="GO:0005737">
    <property type="term" value="C:cytoplasm"/>
    <property type="evidence" value="ECO:0007669"/>
    <property type="project" value="UniProtKB-SubCell"/>
</dbReference>
<evidence type="ECO:0000256" key="12">
    <source>
        <dbReference type="ARBA" id="ARBA00022837"/>
    </source>
</evidence>
<dbReference type="FunFam" id="2.120.10.30:FF:000027">
    <property type="entry name" value="Regucalcin homologue"/>
    <property type="match status" value="1"/>
</dbReference>
<feature type="binding site" evidence="15">
    <location>
        <position position="15"/>
    </location>
    <ligand>
        <name>a divalent metal cation</name>
        <dbReference type="ChEBI" id="CHEBI:60240"/>
    </ligand>
</feature>
<evidence type="ECO:0000256" key="1">
    <source>
        <dbReference type="ARBA" id="ARBA00001589"/>
    </source>
</evidence>
<dbReference type="PANTHER" id="PTHR10907:SF66">
    <property type="entry name" value="MIP34848P1-RELATED"/>
    <property type="match status" value="1"/>
</dbReference>
<dbReference type="GO" id="GO:0004341">
    <property type="term" value="F:gluconolactonase activity"/>
    <property type="evidence" value="ECO:0000318"/>
    <property type="project" value="GO_Central"/>
</dbReference>
<dbReference type="Proteomes" id="UP000007266">
    <property type="component" value="Linkage group 5"/>
</dbReference>
<dbReference type="InterPro" id="IPR013658">
    <property type="entry name" value="SGL"/>
</dbReference>
<evidence type="ECO:0000256" key="9">
    <source>
        <dbReference type="ARBA" id="ARBA00022490"/>
    </source>
</evidence>
<evidence type="ECO:0000313" key="17">
    <source>
        <dbReference type="EMBL" id="EFA03136.1"/>
    </source>
</evidence>
<feature type="binding site" evidence="15">
    <location>
        <position position="108"/>
    </location>
    <ligand>
        <name>substrate</name>
    </ligand>
</feature>
<comment type="cofactor">
    <cofactor evidence="15">
        <name>Zn(2+)</name>
        <dbReference type="ChEBI" id="CHEBI:29105"/>
    </cofactor>
    <text evidence="15">Binds 1 divalent metal cation per subunit.</text>
</comment>
<proteinExistence type="inferred from homology"/>
<dbReference type="GO" id="GO:0019853">
    <property type="term" value="P:L-ascorbic acid biosynthetic process"/>
    <property type="evidence" value="ECO:0000318"/>
    <property type="project" value="GO_Central"/>
</dbReference>
<feature type="binding site" evidence="15">
    <location>
        <position position="213"/>
    </location>
    <ligand>
        <name>a divalent metal cation</name>
        <dbReference type="ChEBI" id="CHEBI:60240"/>
    </ligand>
</feature>
<evidence type="ECO:0000256" key="4">
    <source>
        <dbReference type="ARBA" id="ARBA00001946"/>
    </source>
</evidence>
<dbReference type="InterPro" id="IPR005511">
    <property type="entry name" value="SMP-30"/>
</dbReference>
<feature type="binding site" evidence="15">
    <location>
        <position position="161"/>
    </location>
    <ligand>
        <name>a divalent metal cation</name>
        <dbReference type="ChEBI" id="CHEBI:60240"/>
    </ligand>
</feature>
<dbReference type="InterPro" id="IPR011042">
    <property type="entry name" value="6-blade_b-propeller_TolB-like"/>
</dbReference>
<dbReference type="OMA" id="EADHRFN"/>
<dbReference type="PhylomeDB" id="D6WJC6"/>
<comment type="similarity">
    <text evidence="6">Belongs to the SMP-30/CGR1 family.</text>
</comment>
<keyword evidence="18" id="KW-1185">Reference proteome</keyword>
<reference evidence="17 18" key="2">
    <citation type="journal article" date="2010" name="Nucleic Acids Res.">
        <title>BeetleBase in 2010: revisions to provide comprehensive genomic information for Tribolium castaneum.</title>
        <authorList>
            <person name="Kim H.S."/>
            <person name="Murphy T."/>
            <person name="Xia J."/>
            <person name="Caragea D."/>
            <person name="Park Y."/>
            <person name="Beeman R.W."/>
            <person name="Lorenzen M.D."/>
            <person name="Butcher S."/>
            <person name="Manak J.R."/>
            <person name="Brown S.J."/>
        </authorList>
    </citation>
    <scope>GENOME REANNOTATION</scope>
    <source>
        <strain evidence="17 18">Georgia GA2</strain>
    </source>
</reference>
<dbReference type="Gene3D" id="2.120.10.30">
    <property type="entry name" value="TolB, C-terminal domain"/>
    <property type="match status" value="1"/>
</dbReference>
<evidence type="ECO:0000256" key="8">
    <source>
        <dbReference type="ARBA" id="ARBA00016808"/>
    </source>
</evidence>
<dbReference type="Pfam" id="PF08450">
    <property type="entry name" value="SGL"/>
    <property type="match status" value="1"/>
</dbReference>
<keyword evidence="9" id="KW-0963">Cytoplasm</keyword>
<keyword evidence="15" id="KW-0862">Zinc</keyword>
<evidence type="ECO:0000313" key="18">
    <source>
        <dbReference type="Proteomes" id="UP000007266"/>
    </source>
</evidence>
<dbReference type="STRING" id="7070.D6WJC6"/>
<dbReference type="AlphaFoldDB" id="D6WJC6"/>
<dbReference type="FunCoup" id="D6WJC6">
    <property type="interactions" value="147"/>
</dbReference>
<evidence type="ECO:0000256" key="14">
    <source>
        <dbReference type="PIRSR" id="PIRSR605511-1"/>
    </source>
</evidence>
<keyword evidence="11" id="KW-0378">Hydrolase</keyword>
<evidence type="ECO:0000259" key="16">
    <source>
        <dbReference type="Pfam" id="PF08450"/>
    </source>
</evidence>
<evidence type="ECO:0000256" key="3">
    <source>
        <dbReference type="ARBA" id="ARBA00001936"/>
    </source>
</evidence>
<evidence type="ECO:0000256" key="5">
    <source>
        <dbReference type="ARBA" id="ARBA00004496"/>
    </source>
</evidence>
<name>D6WJC6_TRICA</name>
<feature type="domain" description="SMP-30/Gluconolactonase/LRE-like region" evidence="16">
    <location>
        <begin position="13"/>
        <end position="273"/>
    </location>
</feature>
<keyword evidence="10 15" id="KW-0479">Metal-binding</keyword>
<accession>D6WJC6</accession>
<evidence type="ECO:0000256" key="11">
    <source>
        <dbReference type="ARBA" id="ARBA00022801"/>
    </source>
</evidence>
<comment type="catalytic activity">
    <reaction evidence="1">
        <text>D-glucono-1,5-lactone + H2O = D-gluconate + H(+)</text>
        <dbReference type="Rhea" id="RHEA:10440"/>
        <dbReference type="ChEBI" id="CHEBI:15377"/>
        <dbReference type="ChEBI" id="CHEBI:15378"/>
        <dbReference type="ChEBI" id="CHEBI:16217"/>
        <dbReference type="ChEBI" id="CHEBI:18391"/>
        <dbReference type="EC" id="3.1.1.17"/>
    </reaction>
</comment>
<feature type="binding site" evidence="15">
    <location>
        <position position="110"/>
    </location>
    <ligand>
        <name>substrate</name>
    </ligand>
</feature>
<dbReference type="PRINTS" id="PR01790">
    <property type="entry name" value="SMP30FAMILY"/>
</dbReference>
<comment type="subcellular location">
    <subcellularLocation>
        <location evidence="5">Cytoplasm</location>
    </subcellularLocation>
</comment>
<feature type="active site" description="Proton donor/acceptor" evidence="14">
    <location>
        <position position="213"/>
    </location>
</feature>
<evidence type="ECO:0000256" key="6">
    <source>
        <dbReference type="ARBA" id="ARBA00008853"/>
    </source>
</evidence>
<dbReference type="PANTHER" id="PTHR10907">
    <property type="entry name" value="REGUCALCIN"/>
    <property type="match status" value="1"/>
</dbReference>
<keyword evidence="12" id="KW-0106">Calcium</keyword>
<dbReference type="SUPFAM" id="SSF63829">
    <property type="entry name" value="Calcium-dependent phosphotriesterase"/>
    <property type="match status" value="1"/>
</dbReference>
<dbReference type="EMBL" id="KQ971343">
    <property type="protein sequence ID" value="EFA03136.1"/>
    <property type="molecule type" value="Genomic_DNA"/>
</dbReference>
<sequence length="311" mass="34474">MVKIERLTDNIHLGEAPHWDAESESLFYVDILGMTIYKYTPATKKCTKASVGVNLVSFIIPIEGEKNQFVVSLGREIVRIFWNSETEDVKVVEKLAEVEDSPEFADNRFNDGKCDPSGRLWAGTLNTKAEKPLVYPPKGTLYSLDAERNVKNHVSSLRISNGMAFNPKLKAMYFIDSAKGTVDHYNFDMAAGTISNPRPIFTLSNHGIKGIPDGMTIDIDGNLWVAIFNGGKIIRIDPRRPETLLDAIEMPVRQVTSLAFGGAYLDELYVTTGAYKIDDQDLPPPDNGALYKITGLGTRGLPAAKFRLVNM</sequence>
<evidence type="ECO:0000256" key="10">
    <source>
        <dbReference type="ARBA" id="ARBA00022723"/>
    </source>
</evidence>
<evidence type="ECO:0000256" key="2">
    <source>
        <dbReference type="ARBA" id="ARBA00001913"/>
    </source>
</evidence>
<evidence type="ECO:0000256" key="7">
    <source>
        <dbReference type="ARBA" id="ARBA00013227"/>
    </source>
</evidence>
<comment type="cofactor">
    <cofactor evidence="3">
        <name>Mn(2+)</name>
        <dbReference type="ChEBI" id="CHEBI:29035"/>
    </cofactor>
</comment>
<comment type="cofactor">
    <cofactor evidence="2">
        <name>Ca(2+)</name>
        <dbReference type="ChEBI" id="CHEBI:29108"/>
    </cofactor>
</comment>
<dbReference type="InParanoid" id="D6WJC6"/>
<reference evidence="17 18" key="1">
    <citation type="journal article" date="2008" name="Nature">
        <title>The genome of the model beetle and pest Tribolium castaneum.</title>
        <authorList>
            <consortium name="Tribolium Genome Sequencing Consortium"/>
            <person name="Richards S."/>
            <person name="Gibbs R.A."/>
            <person name="Weinstock G.M."/>
            <person name="Brown S.J."/>
            <person name="Denell R."/>
            <person name="Beeman R.W."/>
            <person name="Gibbs R."/>
            <person name="Beeman R.W."/>
            <person name="Brown S.J."/>
            <person name="Bucher G."/>
            <person name="Friedrich M."/>
            <person name="Grimmelikhuijzen C.J."/>
            <person name="Klingler M."/>
            <person name="Lorenzen M."/>
            <person name="Richards S."/>
            <person name="Roth S."/>
            <person name="Schroder R."/>
            <person name="Tautz D."/>
            <person name="Zdobnov E.M."/>
            <person name="Muzny D."/>
            <person name="Gibbs R.A."/>
            <person name="Weinstock G.M."/>
            <person name="Attaway T."/>
            <person name="Bell S."/>
            <person name="Buhay C.J."/>
            <person name="Chandrabose M.N."/>
            <person name="Chavez D."/>
            <person name="Clerk-Blankenburg K.P."/>
            <person name="Cree A."/>
            <person name="Dao M."/>
            <person name="Davis C."/>
            <person name="Chacko J."/>
            <person name="Dinh H."/>
            <person name="Dugan-Rocha S."/>
            <person name="Fowler G."/>
            <person name="Garner T.T."/>
            <person name="Garnes J."/>
            <person name="Gnirke A."/>
            <person name="Hawes A."/>
            <person name="Hernandez J."/>
            <person name="Hines S."/>
            <person name="Holder M."/>
            <person name="Hume J."/>
            <person name="Jhangiani S.N."/>
            <person name="Joshi V."/>
            <person name="Khan Z.M."/>
            <person name="Jackson L."/>
            <person name="Kovar C."/>
            <person name="Kowis A."/>
            <person name="Lee S."/>
            <person name="Lewis L.R."/>
            <person name="Margolis J."/>
            <person name="Morgan M."/>
            <person name="Nazareth L.V."/>
            <person name="Nguyen N."/>
            <person name="Okwuonu G."/>
            <person name="Parker D."/>
            <person name="Richards S."/>
            <person name="Ruiz S.J."/>
            <person name="Santibanez J."/>
            <person name="Savard J."/>
            <person name="Scherer S.E."/>
            <person name="Schneider B."/>
            <person name="Sodergren E."/>
            <person name="Tautz D."/>
            <person name="Vattahil S."/>
            <person name="Villasana D."/>
            <person name="White C.S."/>
            <person name="Wright R."/>
            <person name="Park Y."/>
            <person name="Beeman R.W."/>
            <person name="Lord J."/>
            <person name="Oppert B."/>
            <person name="Lorenzen M."/>
            <person name="Brown S."/>
            <person name="Wang L."/>
            <person name="Savard J."/>
            <person name="Tautz D."/>
            <person name="Richards S."/>
            <person name="Weinstock G."/>
            <person name="Gibbs R.A."/>
            <person name="Liu Y."/>
            <person name="Worley K."/>
            <person name="Weinstock G."/>
            <person name="Elsik C.G."/>
            <person name="Reese J.T."/>
            <person name="Elhaik E."/>
            <person name="Landan G."/>
            <person name="Graur D."/>
            <person name="Arensburger P."/>
            <person name="Atkinson P."/>
            <person name="Beeman R.W."/>
            <person name="Beidler J."/>
            <person name="Brown S.J."/>
            <person name="Demuth J.P."/>
            <person name="Drury D.W."/>
            <person name="Du Y.Z."/>
            <person name="Fujiwara H."/>
            <person name="Lorenzen M."/>
            <person name="Maselli V."/>
            <person name="Osanai M."/>
            <person name="Park Y."/>
            <person name="Robertson H.M."/>
            <person name="Tu Z."/>
            <person name="Wang J.J."/>
            <person name="Wang S."/>
            <person name="Richards S."/>
            <person name="Song H."/>
            <person name="Zhang L."/>
            <person name="Sodergren E."/>
            <person name="Werner D."/>
            <person name="Stanke M."/>
            <person name="Morgenstern B."/>
            <person name="Solovyev V."/>
            <person name="Kosarev P."/>
            <person name="Brown G."/>
            <person name="Chen H.C."/>
            <person name="Ermolaeva O."/>
            <person name="Hlavina W."/>
            <person name="Kapustin Y."/>
            <person name="Kiryutin B."/>
            <person name="Kitts P."/>
            <person name="Maglott D."/>
            <person name="Pruitt K."/>
            <person name="Sapojnikov V."/>
            <person name="Souvorov A."/>
            <person name="Mackey A.J."/>
            <person name="Waterhouse R.M."/>
            <person name="Wyder S."/>
            <person name="Zdobnov E.M."/>
            <person name="Zdobnov E.M."/>
            <person name="Wyder S."/>
            <person name="Kriventseva E.V."/>
            <person name="Kadowaki T."/>
            <person name="Bork P."/>
            <person name="Aranda M."/>
            <person name="Bao R."/>
            <person name="Beermann A."/>
            <person name="Berns N."/>
            <person name="Bolognesi R."/>
            <person name="Bonneton F."/>
            <person name="Bopp D."/>
            <person name="Brown S.J."/>
            <person name="Bucher G."/>
            <person name="Butts T."/>
            <person name="Chaumot A."/>
            <person name="Denell R.E."/>
            <person name="Ferrier D.E."/>
            <person name="Friedrich M."/>
            <person name="Gordon C.M."/>
            <person name="Jindra M."/>
            <person name="Klingler M."/>
            <person name="Lan Q."/>
            <person name="Lattorff H.M."/>
            <person name="Laudet V."/>
            <person name="von Levetsow C."/>
            <person name="Liu Z."/>
            <person name="Lutz R."/>
            <person name="Lynch J.A."/>
            <person name="da Fonseca R.N."/>
            <person name="Posnien N."/>
            <person name="Reuter R."/>
            <person name="Roth S."/>
            <person name="Savard J."/>
            <person name="Schinko J.B."/>
            <person name="Schmitt C."/>
            <person name="Schoppmeier M."/>
            <person name="Schroder R."/>
            <person name="Shippy T.D."/>
            <person name="Simonnet F."/>
            <person name="Marques-Souza H."/>
            <person name="Tautz D."/>
            <person name="Tomoyasu Y."/>
            <person name="Trauner J."/>
            <person name="Van der Zee M."/>
            <person name="Vervoort M."/>
            <person name="Wittkopp N."/>
            <person name="Wimmer E.A."/>
            <person name="Yang X."/>
            <person name="Jones A.K."/>
            <person name="Sattelle D.B."/>
            <person name="Ebert P.R."/>
            <person name="Nelson D."/>
            <person name="Scott J.G."/>
            <person name="Beeman R.W."/>
            <person name="Muthukrishnan S."/>
            <person name="Kramer K.J."/>
            <person name="Arakane Y."/>
            <person name="Beeman R.W."/>
            <person name="Zhu Q."/>
            <person name="Hogenkamp D."/>
            <person name="Dixit R."/>
            <person name="Oppert B."/>
            <person name="Jiang H."/>
            <person name="Zou Z."/>
            <person name="Marshall J."/>
            <person name="Elpidina E."/>
            <person name="Vinokurov K."/>
            <person name="Oppert C."/>
            <person name="Zou Z."/>
            <person name="Evans J."/>
            <person name="Lu Z."/>
            <person name="Zhao P."/>
            <person name="Sumathipala N."/>
            <person name="Altincicek B."/>
            <person name="Vilcinskas A."/>
            <person name="Williams M."/>
            <person name="Hultmark D."/>
            <person name="Hetru C."/>
            <person name="Jiang H."/>
            <person name="Grimmelikhuijzen C.J."/>
            <person name="Hauser F."/>
            <person name="Cazzamali G."/>
            <person name="Williamson M."/>
            <person name="Park Y."/>
            <person name="Li B."/>
            <person name="Tanaka Y."/>
            <person name="Predel R."/>
            <person name="Neupert S."/>
            <person name="Schachtner J."/>
            <person name="Verleyen P."/>
            <person name="Raible F."/>
            <person name="Bork P."/>
            <person name="Friedrich M."/>
            <person name="Walden K.K."/>
            <person name="Robertson H.M."/>
            <person name="Angeli S."/>
            <person name="Foret S."/>
            <person name="Bucher G."/>
            <person name="Schuetz S."/>
            <person name="Maleszka R."/>
            <person name="Wimmer E.A."/>
            <person name="Beeman R.W."/>
            <person name="Lorenzen M."/>
            <person name="Tomoyasu Y."/>
            <person name="Miller S.C."/>
            <person name="Grossmann D."/>
            <person name="Bucher G."/>
        </authorList>
    </citation>
    <scope>NUCLEOTIDE SEQUENCE [LARGE SCALE GENOMIC DNA]</scope>
    <source>
        <strain evidence="17 18">Georgia GA2</strain>
    </source>
</reference>
<dbReference type="HOGENOM" id="CLU_036110_3_2_1"/>
<evidence type="ECO:0000256" key="13">
    <source>
        <dbReference type="ARBA" id="ARBA00032464"/>
    </source>
</evidence>
<dbReference type="GO" id="GO:0005509">
    <property type="term" value="F:calcium ion binding"/>
    <property type="evidence" value="ECO:0000318"/>
    <property type="project" value="GO_Central"/>
</dbReference>
<evidence type="ECO:0000256" key="15">
    <source>
        <dbReference type="PIRSR" id="PIRSR605511-2"/>
    </source>
</evidence>
<organism evidence="17 18">
    <name type="scientific">Tribolium castaneum</name>
    <name type="common">Red flour beetle</name>
    <dbReference type="NCBI Taxonomy" id="7070"/>
    <lineage>
        <taxon>Eukaryota</taxon>
        <taxon>Metazoa</taxon>
        <taxon>Ecdysozoa</taxon>
        <taxon>Arthropoda</taxon>
        <taxon>Hexapoda</taxon>
        <taxon>Insecta</taxon>
        <taxon>Pterygota</taxon>
        <taxon>Neoptera</taxon>
        <taxon>Endopterygota</taxon>
        <taxon>Coleoptera</taxon>
        <taxon>Polyphaga</taxon>
        <taxon>Cucujiformia</taxon>
        <taxon>Tenebrionidae</taxon>
        <taxon>Tenebrionidae incertae sedis</taxon>
        <taxon>Tribolium</taxon>
    </lineage>
</organism>
<protein>
    <recommendedName>
        <fullName evidence="8">Regucalcin</fullName>
        <ecNumber evidence="7">3.1.1.17</ecNumber>
    </recommendedName>
    <alternativeName>
        <fullName evidence="13">Gluconolactonase</fullName>
    </alternativeName>
</protein>
<dbReference type="EC" id="3.1.1.17" evidence="7"/>
<comment type="cofactor">
    <cofactor evidence="4">
        <name>Mg(2+)</name>
        <dbReference type="ChEBI" id="CHEBI:18420"/>
    </cofactor>
</comment>
<gene>
    <name evidence="17" type="primary">AUGUSTUS-3.0.2_13048</name>
    <name evidence="17" type="ORF">TcasGA2_TC013048</name>
</gene>